<evidence type="ECO:0000256" key="6">
    <source>
        <dbReference type="ARBA" id="ARBA00023136"/>
    </source>
</evidence>
<evidence type="ECO:0000259" key="8">
    <source>
        <dbReference type="PROSITE" id="PS50850"/>
    </source>
</evidence>
<dbReference type="Gene3D" id="1.20.1250.20">
    <property type="entry name" value="MFS general substrate transporter like domains"/>
    <property type="match status" value="1"/>
</dbReference>
<dbReference type="InterPro" id="IPR011701">
    <property type="entry name" value="MFS"/>
</dbReference>
<gene>
    <name evidence="9" type="ORF">IX53_08435</name>
</gene>
<dbReference type="PATRIC" id="fig|1330330.3.peg.1715"/>
<evidence type="ECO:0000313" key="9">
    <source>
        <dbReference type="EMBL" id="AKI97832.1"/>
    </source>
</evidence>
<evidence type="ECO:0000256" key="2">
    <source>
        <dbReference type="ARBA" id="ARBA00022448"/>
    </source>
</evidence>
<keyword evidence="3" id="KW-1003">Cell membrane</keyword>
<dbReference type="InterPro" id="IPR036259">
    <property type="entry name" value="MFS_trans_sf"/>
</dbReference>
<dbReference type="SUPFAM" id="SSF103473">
    <property type="entry name" value="MFS general substrate transporter"/>
    <property type="match status" value="1"/>
</dbReference>
<dbReference type="InterPro" id="IPR022324">
    <property type="entry name" value="Bacilysin_exporter_BacE_put"/>
</dbReference>
<dbReference type="PROSITE" id="PS50850">
    <property type="entry name" value="MFS"/>
    <property type="match status" value="1"/>
</dbReference>
<evidence type="ECO:0000313" key="10">
    <source>
        <dbReference type="Proteomes" id="UP000035159"/>
    </source>
</evidence>
<dbReference type="KEGG" id="kpf:IX53_08435"/>
<keyword evidence="10" id="KW-1185">Reference proteome</keyword>
<dbReference type="PANTHER" id="PTHR43266:SF9">
    <property type="entry name" value="PERMEASE, MAJOR FACILITATOR SUPERFAMILY-RELATED"/>
    <property type="match status" value="1"/>
</dbReference>
<dbReference type="EMBL" id="CP011232">
    <property type="protein sequence ID" value="AKI97832.1"/>
    <property type="molecule type" value="Genomic_DNA"/>
</dbReference>
<dbReference type="Pfam" id="PF07690">
    <property type="entry name" value="MFS_1"/>
    <property type="match status" value="1"/>
</dbReference>
<feature type="transmembrane region" description="Helical" evidence="7">
    <location>
        <begin position="316"/>
        <end position="336"/>
    </location>
</feature>
<dbReference type="OrthoDB" id="9763297at2"/>
<feature type="transmembrane region" description="Helical" evidence="7">
    <location>
        <begin position="255"/>
        <end position="277"/>
    </location>
</feature>
<keyword evidence="4 7" id="KW-0812">Transmembrane</keyword>
<protein>
    <submittedName>
        <fullName evidence="9">MFS transporter</fullName>
    </submittedName>
</protein>
<evidence type="ECO:0000256" key="1">
    <source>
        <dbReference type="ARBA" id="ARBA00004651"/>
    </source>
</evidence>
<feature type="domain" description="Major facilitator superfamily (MFS) profile" evidence="8">
    <location>
        <begin position="7"/>
        <end position="409"/>
    </location>
</feature>
<dbReference type="GO" id="GO:0005886">
    <property type="term" value="C:plasma membrane"/>
    <property type="evidence" value="ECO:0007669"/>
    <property type="project" value="UniProtKB-SubCell"/>
</dbReference>
<dbReference type="CDD" id="cd06173">
    <property type="entry name" value="MFS_MefA_like"/>
    <property type="match status" value="1"/>
</dbReference>
<feature type="transmembrane region" description="Helical" evidence="7">
    <location>
        <begin position="384"/>
        <end position="404"/>
    </location>
</feature>
<keyword evidence="5 7" id="KW-1133">Transmembrane helix</keyword>
<dbReference type="GO" id="GO:0022857">
    <property type="term" value="F:transmembrane transporter activity"/>
    <property type="evidence" value="ECO:0007669"/>
    <property type="project" value="InterPro"/>
</dbReference>
<organism evidence="9 10">
    <name type="scientific">Kosmotoga pacifica</name>
    <dbReference type="NCBI Taxonomy" id="1330330"/>
    <lineage>
        <taxon>Bacteria</taxon>
        <taxon>Thermotogati</taxon>
        <taxon>Thermotogota</taxon>
        <taxon>Thermotogae</taxon>
        <taxon>Kosmotogales</taxon>
        <taxon>Kosmotogaceae</taxon>
        <taxon>Kosmotoga</taxon>
    </lineage>
</organism>
<dbReference type="AlphaFoldDB" id="A0A0G2Z8D6"/>
<evidence type="ECO:0000256" key="3">
    <source>
        <dbReference type="ARBA" id="ARBA00022475"/>
    </source>
</evidence>
<comment type="subcellular location">
    <subcellularLocation>
        <location evidence="1">Cell membrane</location>
        <topology evidence="1">Multi-pass membrane protein</topology>
    </subcellularLocation>
</comment>
<dbReference type="PANTHER" id="PTHR43266">
    <property type="entry name" value="MACROLIDE-EFFLUX PROTEIN"/>
    <property type="match status" value="1"/>
</dbReference>
<dbReference type="InterPro" id="IPR020846">
    <property type="entry name" value="MFS_dom"/>
</dbReference>
<feature type="transmembrane region" description="Helical" evidence="7">
    <location>
        <begin position="356"/>
        <end position="378"/>
    </location>
</feature>
<dbReference type="Proteomes" id="UP000035159">
    <property type="component" value="Chromosome"/>
</dbReference>
<keyword evidence="2" id="KW-0813">Transport</keyword>
<proteinExistence type="predicted"/>
<evidence type="ECO:0000256" key="7">
    <source>
        <dbReference type="SAM" id="Phobius"/>
    </source>
</evidence>
<feature type="transmembrane region" description="Helical" evidence="7">
    <location>
        <begin position="12"/>
        <end position="34"/>
    </location>
</feature>
<evidence type="ECO:0000256" key="5">
    <source>
        <dbReference type="ARBA" id="ARBA00022989"/>
    </source>
</evidence>
<feature type="transmembrane region" description="Helical" evidence="7">
    <location>
        <begin position="161"/>
        <end position="184"/>
    </location>
</feature>
<dbReference type="PRINTS" id="PR01988">
    <property type="entry name" value="EXPORTERBACE"/>
</dbReference>
<evidence type="ECO:0000256" key="4">
    <source>
        <dbReference type="ARBA" id="ARBA00022692"/>
    </source>
</evidence>
<sequence>MKNYLKNFWLYTLGRLVSLIGSGIQSLALSLYILDVTGSGMMMGTFLVVTTLPRVLFAPLAGVVGDRFNRKGIMVYLDFARGALIFLLAFIVYKNLLSLTVIYVSQLIISTLDIFFDPATGAMLPDIVPKEKLTRANSILGAVNSFSYIVGPAMGGVLYPLGIGIVFILNASSFVISGISEMFIEYKQTTEKKKMTVKQFFEDLKGGLAFLKNRSDILLIMTFAMITNFLMVPVFMVVVPYFARTIVGFNSQQYGVLNSTWVMGVLLGNLFIASFLSKTNPGKLFDIGLYGQIVVLFVFNILMFPALMTYLGGASWAYLGALAASFTIIGMLNAFVNTPLTVFFQRTIPTEVRSRVFSVLSVLSQLIVPLGTALYGFFVDRMPAHYLVLVALLLTVCVSIPFIVTGKLNVVGESEVRS</sequence>
<reference evidence="9 10" key="1">
    <citation type="submission" date="2015-04" db="EMBL/GenBank/DDBJ databases">
        <title>Complete Genome Sequence of Kosmotoga pacifica SLHLJ1.</title>
        <authorList>
            <person name="Jiang L.J."/>
            <person name="Shao Z.Z."/>
            <person name="Jebbar M."/>
        </authorList>
    </citation>
    <scope>NUCLEOTIDE SEQUENCE [LARGE SCALE GENOMIC DNA]</scope>
    <source>
        <strain evidence="9 10">SLHLJ1</strain>
    </source>
</reference>
<keyword evidence="6 7" id="KW-0472">Membrane</keyword>
<dbReference type="STRING" id="1330330.IX53_08435"/>
<feature type="transmembrane region" description="Helical" evidence="7">
    <location>
        <begin position="289"/>
        <end position="310"/>
    </location>
</feature>
<feature type="transmembrane region" description="Helical" evidence="7">
    <location>
        <begin position="40"/>
        <end position="61"/>
    </location>
</feature>
<dbReference type="RefSeq" id="WP_047754967.1">
    <property type="nucleotide sequence ID" value="NZ_CAJUHA010000005.1"/>
</dbReference>
<feature type="transmembrane region" description="Helical" evidence="7">
    <location>
        <begin position="217"/>
        <end position="243"/>
    </location>
</feature>
<accession>A0A0G2Z8D6</accession>
<name>A0A0G2Z8D6_9BACT</name>